<dbReference type="EMBL" id="JWYV01000002">
    <property type="protein sequence ID" value="KKD01077.1"/>
    <property type="molecule type" value="Genomic_DNA"/>
</dbReference>
<protein>
    <submittedName>
        <fullName evidence="6">Membrane protein</fullName>
    </submittedName>
</protein>
<reference evidence="6 7" key="1">
    <citation type="submission" date="2014-12" db="EMBL/GenBank/DDBJ databases">
        <title>Mercury Reductase activity and rhizosphere competence traits in the genome of root associated Photobacterium halotolerans MELD1.</title>
        <authorList>
            <person name="Mathew D.C."/>
            <person name="Huang C.-C."/>
        </authorList>
    </citation>
    <scope>NUCLEOTIDE SEQUENCE [LARGE SCALE GENOMIC DNA]</scope>
    <source>
        <strain evidence="6 7">MELD1</strain>
    </source>
</reference>
<dbReference type="STRING" id="265726.KY46_04740"/>
<dbReference type="Gene3D" id="1.10.287.470">
    <property type="entry name" value="Helix hairpin bin"/>
    <property type="match status" value="2"/>
</dbReference>
<dbReference type="PANTHER" id="PTHR32347:SF29">
    <property type="entry name" value="UPF0194 MEMBRANE PROTEIN YBHG"/>
    <property type="match status" value="1"/>
</dbReference>
<organism evidence="6 7">
    <name type="scientific">Photobacterium halotolerans</name>
    <dbReference type="NCBI Taxonomy" id="265726"/>
    <lineage>
        <taxon>Bacteria</taxon>
        <taxon>Pseudomonadati</taxon>
        <taxon>Pseudomonadota</taxon>
        <taxon>Gammaproteobacteria</taxon>
        <taxon>Vibrionales</taxon>
        <taxon>Vibrionaceae</taxon>
        <taxon>Photobacterium</taxon>
    </lineage>
</organism>
<comment type="caution">
    <text evidence="6">The sequence shown here is derived from an EMBL/GenBank/DDBJ whole genome shotgun (WGS) entry which is preliminary data.</text>
</comment>
<evidence type="ECO:0000259" key="5">
    <source>
        <dbReference type="Pfam" id="PF25881"/>
    </source>
</evidence>
<dbReference type="SUPFAM" id="SSF111369">
    <property type="entry name" value="HlyD-like secretion proteins"/>
    <property type="match status" value="3"/>
</dbReference>
<dbReference type="PANTHER" id="PTHR32347">
    <property type="entry name" value="EFFLUX SYSTEM COMPONENT YKNX-RELATED"/>
    <property type="match status" value="1"/>
</dbReference>
<dbReference type="Pfam" id="PF25881">
    <property type="entry name" value="HH_YBHG"/>
    <property type="match status" value="1"/>
</dbReference>
<keyword evidence="4" id="KW-0732">Signal</keyword>
<dbReference type="GO" id="GO:0030313">
    <property type="term" value="C:cell envelope"/>
    <property type="evidence" value="ECO:0007669"/>
    <property type="project" value="UniProtKB-SubCell"/>
</dbReference>
<proteinExistence type="predicted"/>
<dbReference type="InterPro" id="IPR050465">
    <property type="entry name" value="UPF0194_transport"/>
</dbReference>
<dbReference type="Proteomes" id="UP000033633">
    <property type="component" value="Unassembled WGS sequence"/>
</dbReference>
<sequence>MKSVWSLPFLVLALMLLAGCDHRPSSQALGTLERDRITLTATANEIIREMPVAEGQPVTAGEVLVRLDTTRQAATLARAKAEQAKAAAYLLRLTNGERVEDIAAAKAQLEQANARLTDAEKTYVRRESLVRQKLISVAERDTAKAERDSARAQVAAARENFTKLTRGERIEDIQQAQAELEAAKANVALQQRIFNDLTVVATRDGILDSLPYNLGERVPMSAVVAVIQASSQPYARVYVPEPYRVALQPGSTAKVYVDGVSEPYEGTLRWIATEPAFTPYYALNEDDRARLVYLAEFDLSDAGSLPSGVPVQVEMSFE</sequence>
<feature type="domain" description="YbhG-like alpha-helical hairpin" evidence="5">
    <location>
        <begin position="70"/>
        <end position="190"/>
    </location>
</feature>
<dbReference type="PROSITE" id="PS51257">
    <property type="entry name" value="PROKAR_LIPOPROTEIN"/>
    <property type="match status" value="1"/>
</dbReference>
<dbReference type="PATRIC" id="fig|265726.11.peg.2311"/>
<comment type="subcellular location">
    <subcellularLocation>
        <location evidence="1">Cell envelope</location>
    </subcellularLocation>
</comment>
<evidence type="ECO:0000313" key="7">
    <source>
        <dbReference type="Proteomes" id="UP000033633"/>
    </source>
</evidence>
<evidence type="ECO:0000256" key="2">
    <source>
        <dbReference type="ARBA" id="ARBA00023054"/>
    </source>
</evidence>
<dbReference type="InterPro" id="IPR059052">
    <property type="entry name" value="HH_YbhG-like"/>
</dbReference>
<keyword evidence="7" id="KW-1185">Reference proteome</keyword>
<keyword evidence="2 3" id="KW-0175">Coiled coil</keyword>
<evidence type="ECO:0000256" key="4">
    <source>
        <dbReference type="SAM" id="SignalP"/>
    </source>
</evidence>
<dbReference type="RefSeq" id="WP_046219448.1">
    <property type="nucleotide sequence ID" value="NZ_JWYV01000002.1"/>
</dbReference>
<dbReference type="Gene3D" id="2.40.50.100">
    <property type="match status" value="1"/>
</dbReference>
<feature type="chain" id="PRO_5002496377" evidence="4">
    <location>
        <begin position="19"/>
        <end position="318"/>
    </location>
</feature>
<accession>A0A0F5VH05</accession>
<feature type="signal peptide" evidence="4">
    <location>
        <begin position="1"/>
        <end position="18"/>
    </location>
</feature>
<feature type="coiled-coil region" evidence="3">
    <location>
        <begin position="99"/>
        <end position="193"/>
    </location>
</feature>
<dbReference type="AlphaFoldDB" id="A0A0F5VH05"/>
<evidence type="ECO:0000256" key="3">
    <source>
        <dbReference type="SAM" id="Coils"/>
    </source>
</evidence>
<gene>
    <name evidence="6" type="ORF">KY46_04740</name>
</gene>
<name>A0A0F5VH05_9GAMM</name>
<evidence type="ECO:0000256" key="1">
    <source>
        <dbReference type="ARBA" id="ARBA00004196"/>
    </source>
</evidence>
<dbReference type="Gene3D" id="2.40.30.170">
    <property type="match status" value="1"/>
</dbReference>
<evidence type="ECO:0000313" key="6">
    <source>
        <dbReference type="EMBL" id="KKD01077.1"/>
    </source>
</evidence>